<keyword evidence="1" id="KW-0520">NAD</keyword>
<sequence>MARYDVFLCFRGRDTRHTFMGNLYAALRQARLRTFMDEGVLKGGDVADTIIQALEASRVSIVILSETFASSRWCLDELVNILDCMKTKNQTVIPIFYNVDPSDVRNLKGSFGAAMVAHEDGFGKDNERLQKWRSALTQVANLSGCCLGTGSRFGYEYEYIERIVRSVTLVIPRYNIFVSFSGKDTRSFSGFLYNALSRRGYHTILNDGDQSSQSTTVGVIEKSKLSIIVFSENYARSPSCLDELLRILECKEMKNQLVCPIFYKVLPSDLRHQRNSYGEAMSEHENMMGKDSEKVKIWRSALFEVANLKGWYMKTGYEYEFIEKIVELASKISRVSS</sequence>
<evidence type="ECO:0000256" key="1">
    <source>
        <dbReference type="ARBA" id="ARBA00023027"/>
    </source>
</evidence>
<feature type="domain" description="TIR" evidence="2">
    <location>
        <begin position="2"/>
        <end position="171"/>
    </location>
</feature>
<name>A3QVH1_PHAVU</name>
<dbReference type="PANTHER" id="PTHR32009:SF113">
    <property type="entry name" value="TIR-LIKE DOMAIN PROTEIN TSDC PROTEIN"/>
    <property type="match status" value="1"/>
</dbReference>
<dbReference type="InterPro" id="IPR035897">
    <property type="entry name" value="Toll_tir_struct_dom_sf"/>
</dbReference>
<dbReference type="PhylomeDB" id="A3QVH1"/>
<evidence type="ECO:0000313" key="3">
    <source>
        <dbReference type="EMBL" id="ABI16465.1"/>
    </source>
</evidence>
<dbReference type="PROSITE" id="PS50104">
    <property type="entry name" value="TIR"/>
    <property type="match status" value="2"/>
</dbReference>
<dbReference type="AlphaFoldDB" id="A3QVH1"/>
<reference evidence="3" key="1">
    <citation type="submission" date="2006-06" db="EMBL/GenBank/DDBJ databases">
        <title>Characterization of a novel toll/interleukin-1 receptor (TIR)-TIR gene differentially expressed in Phaseolus vulgaris cv. Othello undergoing a resistance response to Bean dwarf mosaic virus.</title>
        <authorList>
            <person name="Seo Y.-S."/>
            <person name="Gilbertson R.L."/>
        </authorList>
    </citation>
    <scope>NUCLEOTIDE SEQUENCE</scope>
</reference>
<dbReference type="EMBL" id="DQ826723">
    <property type="protein sequence ID" value="ABI16465.1"/>
    <property type="molecule type" value="mRNA"/>
</dbReference>
<proteinExistence type="evidence at transcript level"/>
<dbReference type="SMART" id="SM00255">
    <property type="entry name" value="TIR"/>
    <property type="match status" value="2"/>
</dbReference>
<dbReference type="SUPFAM" id="SSF52200">
    <property type="entry name" value="Toll/Interleukin receptor TIR domain"/>
    <property type="match status" value="2"/>
</dbReference>
<dbReference type="FunFam" id="3.40.50.10140:FF:000007">
    <property type="entry name" value="Disease resistance protein (TIR-NBS-LRR class)"/>
    <property type="match status" value="1"/>
</dbReference>
<dbReference type="GO" id="GO:0007165">
    <property type="term" value="P:signal transduction"/>
    <property type="evidence" value="ECO:0007669"/>
    <property type="project" value="InterPro"/>
</dbReference>
<evidence type="ECO:0000259" key="2">
    <source>
        <dbReference type="PROSITE" id="PS50104"/>
    </source>
</evidence>
<dbReference type="Pfam" id="PF01582">
    <property type="entry name" value="TIR"/>
    <property type="match status" value="2"/>
</dbReference>
<reference evidence="3" key="2">
    <citation type="journal article" date="2007" name="Mol. Plant Pathol.">
        <title>Characterization of a novel Toll/interleukin-1 receptor (TIR)-TIR gene differentially expressed in common bean (Phaseolus vulgaris cv. Othello) undergoing a defence response to the geminivirus Bean dwarf mosaic virus.</title>
        <authorList>
            <person name="Seo Y."/>
            <person name="Jeon J."/>
            <person name="Rojas M."/>
            <person name="Gilberson R."/>
        </authorList>
    </citation>
    <scope>NUCLEOTIDE SEQUENCE</scope>
</reference>
<dbReference type="InterPro" id="IPR000157">
    <property type="entry name" value="TIR_dom"/>
</dbReference>
<protein>
    <submittedName>
        <fullName evidence="3">Toll interleukin receptor</fullName>
    </submittedName>
</protein>
<accession>A3QVH1</accession>
<dbReference type="PANTHER" id="PTHR32009">
    <property type="entry name" value="TMV RESISTANCE PROTEIN N-LIKE"/>
    <property type="match status" value="1"/>
</dbReference>
<gene>
    <name evidence="3" type="primary">TIR</name>
</gene>
<keyword evidence="3" id="KW-0675">Receptor</keyword>
<feature type="domain" description="TIR" evidence="2">
    <location>
        <begin position="172"/>
        <end position="333"/>
    </location>
</feature>
<organism evidence="3">
    <name type="scientific">Phaseolus vulgaris</name>
    <name type="common">Kidney bean</name>
    <name type="synonym">French bean</name>
    <dbReference type="NCBI Taxonomy" id="3885"/>
    <lineage>
        <taxon>Eukaryota</taxon>
        <taxon>Viridiplantae</taxon>
        <taxon>Streptophyta</taxon>
        <taxon>Embryophyta</taxon>
        <taxon>Tracheophyta</taxon>
        <taxon>Spermatophyta</taxon>
        <taxon>Magnoliopsida</taxon>
        <taxon>eudicotyledons</taxon>
        <taxon>Gunneridae</taxon>
        <taxon>Pentapetalae</taxon>
        <taxon>rosids</taxon>
        <taxon>fabids</taxon>
        <taxon>Fabales</taxon>
        <taxon>Fabaceae</taxon>
        <taxon>Papilionoideae</taxon>
        <taxon>50 kb inversion clade</taxon>
        <taxon>NPAAA clade</taxon>
        <taxon>indigoferoid/millettioid clade</taxon>
        <taxon>Phaseoleae</taxon>
        <taxon>Phaseolus</taxon>
    </lineage>
</organism>
<dbReference type="Gene3D" id="3.40.50.10140">
    <property type="entry name" value="Toll/interleukin-1 receptor homology (TIR) domain"/>
    <property type="match status" value="2"/>
</dbReference>